<evidence type="ECO:0000259" key="7">
    <source>
        <dbReference type="PROSITE" id="PS50217"/>
    </source>
</evidence>
<keyword evidence="5" id="KW-0539">Nucleus</keyword>
<comment type="caution">
    <text evidence="8">The sequence shown here is derived from an EMBL/GenBank/DDBJ whole genome shotgun (WGS) entry which is preliminary data.</text>
</comment>
<evidence type="ECO:0000256" key="2">
    <source>
        <dbReference type="ARBA" id="ARBA00023015"/>
    </source>
</evidence>
<dbReference type="CDD" id="cd14695">
    <property type="entry name" value="bZIP_HLF"/>
    <property type="match status" value="1"/>
</dbReference>
<reference evidence="8 9" key="1">
    <citation type="submission" date="2022-05" db="EMBL/GenBank/DDBJ databases">
        <authorList>
            <consortium name="Genoscope - CEA"/>
            <person name="William W."/>
        </authorList>
    </citation>
    <scope>NUCLEOTIDE SEQUENCE [LARGE SCALE GENOMIC DNA]</scope>
</reference>
<dbReference type="InterPro" id="IPR046347">
    <property type="entry name" value="bZIP_sf"/>
</dbReference>
<keyword evidence="2" id="KW-0805">Transcription regulation</keyword>
<dbReference type="Pfam" id="PF07716">
    <property type="entry name" value="bZIP_2"/>
    <property type="match status" value="1"/>
</dbReference>
<accession>A0ABN8MPN7</accession>
<evidence type="ECO:0000256" key="4">
    <source>
        <dbReference type="ARBA" id="ARBA00023163"/>
    </source>
</evidence>
<dbReference type="InterPro" id="IPR004827">
    <property type="entry name" value="bZIP"/>
</dbReference>
<dbReference type="SUPFAM" id="SSF57959">
    <property type="entry name" value="Leucine zipper domain"/>
    <property type="match status" value="1"/>
</dbReference>
<keyword evidence="3" id="KW-0238">DNA-binding</keyword>
<dbReference type="PROSITE" id="PS50217">
    <property type="entry name" value="BZIP"/>
    <property type="match status" value="1"/>
</dbReference>
<dbReference type="PANTHER" id="PTHR11988:SF27">
    <property type="entry name" value="GH27708P"/>
    <property type="match status" value="1"/>
</dbReference>
<dbReference type="PANTHER" id="PTHR11988">
    <property type="entry name" value="THYROTROPH EMBRYONIC FACTOR RELATED"/>
    <property type="match status" value="1"/>
</dbReference>
<evidence type="ECO:0000256" key="6">
    <source>
        <dbReference type="SAM" id="MobiDB-lite"/>
    </source>
</evidence>
<feature type="compositionally biased region" description="Polar residues" evidence="6">
    <location>
        <begin position="87"/>
        <end position="96"/>
    </location>
</feature>
<dbReference type="SMART" id="SM00338">
    <property type="entry name" value="BRLZ"/>
    <property type="match status" value="1"/>
</dbReference>
<feature type="compositionally biased region" description="Polar residues" evidence="6">
    <location>
        <begin position="55"/>
        <end position="77"/>
    </location>
</feature>
<gene>
    <name evidence="8" type="ORF">PEVE_00038424</name>
</gene>
<protein>
    <recommendedName>
        <fullName evidence="7">BZIP domain-containing protein</fullName>
    </recommendedName>
</protein>
<feature type="compositionally biased region" description="Basic and acidic residues" evidence="6">
    <location>
        <begin position="187"/>
        <end position="210"/>
    </location>
</feature>
<keyword evidence="4" id="KW-0804">Transcription</keyword>
<proteinExistence type="predicted"/>
<feature type="domain" description="BZIP" evidence="7">
    <location>
        <begin position="171"/>
        <end position="234"/>
    </location>
</feature>
<dbReference type="Gene3D" id="1.20.5.170">
    <property type="match status" value="1"/>
</dbReference>
<feature type="compositionally biased region" description="Basic residues" evidence="6">
    <location>
        <begin position="113"/>
        <end position="122"/>
    </location>
</feature>
<organism evidence="8 9">
    <name type="scientific">Porites evermanni</name>
    <dbReference type="NCBI Taxonomy" id="104178"/>
    <lineage>
        <taxon>Eukaryota</taxon>
        <taxon>Metazoa</taxon>
        <taxon>Cnidaria</taxon>
        <taxon>Anthozoa</taxon>
        <taxon>Hexacorallia</taxon>
        <taxon>Scleractinia</taxon>
        <taxon>Fungiina</taxon>
        <taxon>Poritidae</taxon>
        <taxon>Porites</taxon>
    </lineage>
</organism>
<name>A0ABN8MPN7_9CNID</name>
<comment type="subcellular location">
    <subcellularLocation>
        <location evidence="1">Nucleus</location>
    </subcellularLocation>
</comment>
<dbReference type="Proteomes" id="UP001159427">
    <property type="component" value="Unassembled WGS sequence"/>
</dbReference>
<evidence type="ECO:0000256" key="1">
    <source>
        <dbReference type="ARBA" id="ARBA00004123"/>
    </source>
</evidence>
<feature type="compositionally biased region" description="Basic and acidic residues" evidence="6">
    <location>
        <begin position="138"/>
        <end position="175"/>
    </location>
</feature>
<feature type="compositionally biased region" description="Low complexity" evidence="6">
    <location>
        <begin position="97"/>
        <end position="110"/>
    </location>
</feature>
<evidence type="ECO:0000313" key="8">
    <source>
        <dbReference type="EMBL" id="CAH3030706.1"/>
    </source>
</evidence>
<sequence>MSANFLKNFMDLDEFLAVKDLCTGLSRTESDYAEDEVEQDLANFIDEEDIPSECSLSQFDSSSTPLATPTICGGNNSDTDEGRGESICSSENIAACSSSESMSSWNSNENYKSPRRKRKVKHVNNAEKATPKKRRRKTADSAKKSMAEKIDGESTMRSRNDRKSVDEDVKDDKYWERRRKNNQAAKRSRDLKRLREMNVKQRADSLEEENRQLREEVKKLKEYLKTLDEKVENSS</sequence>
<keyword evidence="9" id="KW-1185">Reference proteome</keyword>
<feature type="region of interest" description="Disordered" evidence="6">
    <location>
        <begin position="55"/>
        <end position="210"/>
    </location>
</feature>
<evidence type="ECO:0000256" key="5">
    <source>
        <dbReference type="ARBA" id="ARBA00023242"/>
    </source>
</evidence>
<dbReference type="EMBL" id="CALNXI010000651">
    <property type="protein sequence ID" value="CAH3030706.1"/>
    <property type="molecule type" value="Genomic_DNA"/>
</dbReference>
<dbReference type="InterPro" id="IPR040223">
    <property type="entry name" value="PAR_bZIP"/>
</dbReference>
<evidence type="ECO:0000313" key="9">
    <source>
        <dbReference type="Proteomes" id="UP001159427"/>
    </source>
</evidence>
<evidence type="ECO:0000256" key="3">
    <source>
        <dbReference type="ARBA" id="ARBA00023125"/>
    </source>
</evidence>